<gene>
    <name evidence="8" type="ORF">NUU61_009341</name>
</gene>
<reference evidence="8" key="1">
    <citation type="submission" date="2022-11" db="EMBL/GenBank/DDBJ databases">
        <authorList>
            <person name="Petersen C."/>
        </authorList>
    </citation>
    <scope>NUCLEOTIDE SEQUENCE</scope>
    <source>
        <strain evidence="8">IBT 34128</strain>
    </source>
</reference>
<dbReference type="InterPro" id="IPR029144">
    <property type="entry name" value="Thr_synth_N"/>
</dbReference>
<feature type="modified residue" description="N6-(pyridoxal phosphate)lysine" evidence="5">
    <location>
        <position position="122"/>
    </location>
</feature>
<dbReference type="Pfam" id="PF24857">
    <property type="entry name" value="THR4_C"/>
    <property type="match status" value="1"/>
</dbReference>
<dbReference type="InterPro" id="IPR036052">
    <property type="entry name" value="TrpB-like_PALP_sf"/>
</dbReference>
<dbReference type="RefSeq" id="XP_056508159.1">
    <property type="nucleotide sequence ID" value="XM_056659866.1"/>
</dbReference>
<keyword evidence="3 5" id="KW-0663">Pyridoxal phosphate</keyword>
<dbReference type="GeneID" id="81399035"/>
<dbReference type="PANTHER" id="PTHR42690">
    <property type="entry name" value="THREONINE SYNTHASE FAMILY MEMBER"/>
    <property type="match status" value="1"/>
</dbReference>
<dbReference type="Gene3D" id="3.40.50.1100">
    <property type="match status" value="2"/>
</dbReference>
<dbReference type="Pfam" id="PF14821">
    <property type="entry name" value="Thr_synth_N"/>
    <property type="match status" value="1"/>
</dbReference>
<dbReference type="InterPro" id="IPR037158">
    <property type="entry name" value="Thr_synth_N_sf"/>
</dbReference>
<comment type="caution">
    <text evidence="8">The sequence shown here is derived from an EMBL/GenBank/DDBJ whole genome shotgun (WGS) entry which is preliminary data.</text>
</comment>
<evidence type="ECO:0000256" key="4">
    <source>
        <dbReference type="ARBA" id="ARBA00023239"/>
    </source>
</evidence>
<dbReference type="FunFam" id="3.90.1380.10:FF:000003">
    <property type="entry name" value="THR4p Threonine synthase"/>
    <property type="match status" value="1"/>
</dbReference>
<dbReference type="InterPro" id="IPR051166">
    <property type="entry name" value="Threonine_Synthase"/>
</dbReference>
<dbReference type="AlphaFoldDB" id="A0A9W9EMV1"/>
<dbReference type="Gene3D" id="3.90.1380.10">
    <property type="entry name" value="Threonine synthase, N-terminal domain"/>
    <property type="match status" value="1"/>
</dbReference>
<dbReference type="Pfam" id="PF00291">
    <property type="entry name" value="PALP"/>
    <property type="match status" value="1"/>
</dbReference>
<evidence type="ECO:0000256" key="2">
    <source>
        <dbReference type="ARBA" id="ARBA00005517"/>
    </source>
</evidence>
<sequence>MSNDSGATESQKYLSTRGGDYGLSFETVVLKGLAADGGLFLPHEVPVAHDWRSWKDLSYPELAFRIFSLFISSSEIPPDDLKAIIDRSYSTFRADEVVPLAHLQDDNLYLLELFHGPSYSFKDCALQFLGNLFEYLLVRKNEGKQGKDRHHLTVVGATSGDTGSAAIYGLRGKKDVSVTILHPKGRVSPIQEKQMTTCTDRNVHNLAVTGTFDDCQDIVKALFGDAETNKDLNLGAVNSINFSRILAQIVFYFHSYFSLARKSFSFNVGDKVRFVTPTGNFGNILSGYIATKMGLPAEKLVVATNENDILHRFWTTGRYEKNPVQEAKSDGSVKTDACKETLSPAMDILVSSNFERLMWFLSKEFAAASGSDDQSSKKQAGQDVVSWYQSLKATGGFGPVHQDLLENGRRSFESDRVSDSETRETIKTCYQQTKYVLDPHSAVGITAAKRSLARAGSYKHISLSTAHPAKFSEAVESALKDQAGFDFEKQVLPDEFKALASKETRVTSVENSWEKVRDIVKSQVEEDLKAEASG</sequence>
<evidence type="ECO:0000313" key="9">
    <source>
        <dbReference type="Proteomes" id="UP001141434"/>
    </source>
</evidence>
<dbReference type="PANTHER" id="PTHR42690:SF1">
    <property type="entry name" value="THREONINE SYNTHASE-LIKE 2"/>
    <property type="match status" value="1"/>
</dbReference>
<dbReference type="NCBIfam" id="TIGR00260">
    <property type="entry name" value="thrC"/>
    <property type="match status" value="1"/>
</dbReference>
<accession>A0A9W9EMV1</accession>
<keyword evidence="9" id="KW-1185">Reference proteome</keyword>
<organism evidence="8 9">
    <name type="scientific">Penicillium alfredii</name>
    <dbReference type="NCBI Taxonomy" id="1506179"/>
    <lineage>
        <taxon>Eukaryota</taxon>
        <taxon>Fungi</taxon>
        <taxon>Dikarya</taxon>
        <taxon>Ascomycota</taxon>
        <taxon>Pezizomycotina</taxon>
        <taxon>Eurotiomycetes</taxon>
        <taxon>Eurotiomycetidae</taxon>
        <taxon>Eurotiales</taxon>
        <taxon>Aspergillaceae</taxon>
        <taxon>Penicillium</taxon>
    </lineage>
</organism>
<dbReference type="CDD" id="cd01560">
    <property type="entry name" value="Thr-synth_2"/>
    <property type="match status" value="1"/>
</dbReference>
<protein>
    <submittedName>
        <fullName evidence="8">Threonine synthase</fullName>
    </submittedName>
</protein>
<comment type="similarity">
    <text evidence="2">Belongs to the threonine synthase family.</text>
</comment>
<dbReference type="SUPFAM" id="SSF53686">
    <property type="entry name" value="Tryptophan synthase beta subunit-like PLP-dependent enzymes"/>
    <property type="match status" value="1"/>
</dbReference>
<dbReference type="EMBL" id="JAPMSZ010000011">
    <property type="protein sequence ID" value="KAJ5084762.1"/>
    <property type="molecule type" value="Genomic_DNA"/>
</dbReference>
<evidence type="ECO:0000259" key="7">
    <source>
        <dbReference type="Pfam" id="PF14821"/>
    </source>
</evidence>
<feature type="domain" description="Tryptophan synthase beta chain-like PALP" evidence="6">
    <location>
        <begin position="104"/>
        <end position="334"/>
    </location>
</feature>
<evidence type="ECO:0000256" key="3">
    <source>
        <dbReference type="ARBA" id="ARBA00022898"/>
    </source>
</evidence>
<dbReference type="GO" id="GO:0009088">
    <property type="term" value="P:threonine biosynthetic process"/>
    <property type="evidence" value="ECO:0007669"/>
    <property type="project" value="TreeGrafter"/>
</dbReference>
<dbReference type="FunFam" id="3.40.50.1100:FF:000024">
    <property type="entry name" value="Probable threonine synthase"/>
    <property type="match status" value="1"/>
</dbReference>
<proteinExistence type="inferred from homology"/>
<dbReference type="InterPro" id="IPR001926">
    <property type="entry name" value="TrpB-like_PALP"/>
</dbReference>
<evidence type="ECO:0000256" key="1">
    <source>
        <dbReference type="ARBA" id="ARBA00001933"/>
    </source>
</evidence>
<evidence type="ECO:0000256" key="5">
    <source>
        <dbReference type="PIRSR" id="PIRSR604450-51"/>
    </source>
</evidence>
<dbReference type="GO" id="GO:0004795">
    <property type="term" value="F:threonine synthase activity"/>
    <property type="evidence" value="ECO:0007669"/>
    <property type="project" value="TreeGrafter"/>
</dbReference>
<comment type="cofactor">
    <cofactor evidence="1 5">
        <name>pyridoxal 5'-phosphate</name>
        <dbReference type="ChEBI" id="CHEBI:597326"/>
    </cofactor>
</comment>
<evidence type="ECO:0000313" key="8">
    <source>
        <dbReference type="EMBL" id="KAJ5084762.1"/>
    </source>
</evidence>
<reference evidence="8" key="2">
    <citation type="journal article" date="2023" name="IMA Fungus">
        <title>Comparative genomic study of the Penicillium genus elucidates a diverse pangenome and 15 lateral gene transfer events.</title>
        <authorList>
            <person name="Petersen C."/>
            <person name="Sorensen T."/>
            <person name="Nielsen M.R."/>
            <person name="Sondergaard T.E."/>
            <person name="Sorensen J.L."/>
            <person name="Fitzpatrick D.A."/>
            <person name="Frisvad J.C."/>
            <person name="Nielsen K.L."/>
        </authorList>
    </citation>
    <scope>NUCLEOTIDE SEQUENCE</scope>
    <source>
        <strain evidence="8">IBT 34128</strain>
    </source>
</reference>
<dbReference type="InterPro" id="IPR004450">
    <property type="entry name" value="Thr_synthase-like"/>
</dbReference>
<name>A0A9W9EMV1_9EURO</name>
<dbReference type="OrthoDB" id="5203861at2759"/>
<dbReference type="Proteomes" id="UP001141434">
    <property type="component" value="Unassembled WGS sequence"/>
</dbReference>
<feature type="domain" description="Threonine synthase N-terminal" evidence="7">
    <location>
        <begin position="12"/>
        <end position="89"/>
    </location>
</feature>
<evidence type="ECO:0000259" key="6">
    <source>
        <dbReference type="Pfam" id="PF00291"/>
    </source>
</evidence>
<keyword evidence="4" id="KW-0456">Lyase</keyword>